<dbReference type="EMBL" id="CVRI01000054">
    <property type="protein sequence ID" value="CRL00629.1"/>
    <property type="molecule type" value="Genomic_DNA"/>
</dbReference>
<accession>A0A1J1IK59</accession>
<dbReference type="AlphaFoldDB" id="A0A1J1IK59"/>
<evidence type="ECO:0000313" key="1">
    <source>
        <dbReference type="EMBL" id="CRL00629.1"/>
    </source>
</evidence>
<reference evidence="1 2" key="1">
    <citation type="submission" date="2015-04" db="EMBL/GenBank/DDBJ databases">
        <authorList>
            <person name="Syromyatnikov M.Y."/>
            <person name="Popov V.N."/>
        </authorList>
    </citation>
    <scope>NUCLEOTIDE SEQUENCE [LARGE SCALE GENOMIC DNA]</scope>
</reference>
<gene>
    <name evidence="1" type="ORF">CLUMA_CG013889</name>
</gene>
<name>A0A1J1IK59_9DIPT</name>
<protein>
    <submittedName>
        <fullName evidence="1">CLUMA_CG013889, isoform A</fullName>
    </submittedName>
</protein>
<proteinExistence type="predicted"/>
<keyword evidence="2" id="KW-1185">Reference proteome</keyword>
<organism evidence="1 2">
    <name type="scientific">Clunio marinus</name>
    <dbReference type="NCBI Taxonomy" id="568069"/>
    <lineage>
        <taxon>Eukaryota</taxon>
        <taxon>Metazoa</taxon>
        <taxon>Ecdysozoa</taxon>
        <taxon>Arthropoda</taxon>
        <taxon>Hexapoda</taxon>
        <taxon>Insecta</taxon>
        <taxon>Pterygota</taxon>
        <taxon>Neoptera</taxon>
        <taxon>Endopterygota</taxon>
        <taxon>Diptera</taxon>
        <taxon>Nematocera</taxon>
        <taxon>Chironomoidea</taxon>
        <taxon>Chironomidae</taxon>
        <taxon>Clunio</taxon>
    </lineage>
</organism>
<sequence>MDLFVAKTRKKKNEIPGDEENKKCFRFSPQTALKCCKEQLSRLSSYYLAFSLLWVQGHK</sequence>
<dbReference type="Proteomes" id="UP000183832">
    <property type="component" value="Unassembled WGS sequence"/>
</dbReference>
<evidence type="ECO:0000313" key="2">
    <source>
        <dbReference type="Proteomes" id="UP000183832"/>
    </source>
</evidence>